<dbReference type="GO" id="GO:0005524">
    <property type="term" value="F:ATP binding"/>
    <property type="evidence" value="ECO:0007669"/>
    <property type="project" value="UniProtKB-UniRule"/>
</dbReference>
<evidence type="ECO:0000256" key="4">
    <source>
        <dbReference type="ARBA" id="ARBA00022679"/>
    </source>
</evidence>
<proteinExistence type="evidence at transcript level"/>
<dbReference type="InterPro" id="IPR000719">
    <property type="entry name" value="Prot_kinase_dom"/>
</dbReference>
<dbReference type="InterPro" id="IPR008271">
    <property type="entry name" value="Ser/Thr_kinase_AS"/>
</dbReference>
<protein>
    <recommendedName>
        <fullName evidence="2">non-specific serine/threonine protein kinase</fullName>
        <ecNumber evidence="2">2.7.11.1</ecNumber>
    </recommendedName>
</protein>
<feature type="binding site" evidence="10">
    <location>
        <position position="307"/>
    </location>
    <ligand>
        <name>ATP</name>
        <dbReference type="ChEBI" id="CHEBI:30616"/>
    </ligand>
</feature>
<dbReference type="Gene3D" id="1.10.510.10">
    <property type="entry name" value="Transferase(Phosphotransferase) domain 1"/>
    <property type="match status" value="1"/>
</dbReference>
<feature type="domain" description="Death" evidence="12">
    <location>
        <begin position="84"/>
        <end position="145"/>
    </location>
</feature>
<name>T1WRG8_PENVA</name>
<evidence type="ECO:0000256" key="9">
    <source>
        <dbReference type="ARBA" id="ARBA00048679"/>
    </source>
</evidence>
<evidence type="ECO:0000256" key="2">
    <source>
        <dbReference type="ARBA" id="ARBA00012513"/>
    </source>
</evidence>
<dbReference type="InterPro" id="IPR011009">
    <property type="entry name" value="Kinase-like_dom_sf"/>
</dbReference>
<dbReference type="GO" id="GO:0045087">
    <property type="term" value="P:innate immune response"/>
    <property type="evidence" value="ECO:0007669"/>
    <property type="project" value="UniProtKB-ARBA"/>
</dbReference>
<evidence type="ECO:0000256" key="7">
    <source>
        <dbReference type="ARBA" id="ARBA00022840"/>
    </source>
</evidence>
<evidence type="ECO:0000256" key="1">
    <source>
        <dbReference type="ARBA" id="ARBA00008718"/>
    </source>
</evidence>
<reference evidence="13" key="1">
    <citation type="journal article" date="2014" name="Dev. Comp. Immunol.">
        <title>Presence of Tube isoforms in Litopenaeus vannamei suggests various regulatory patterns of signal transduction in invertebrate NF-?B pathway.</title>
        <authorList>
            <person name="Li C."/>
            <person name="Chen Y."/>
            <person name="Weng S."/>
            <person name="Li S."/>
            <person name="Zuo H."/>
            <person name="Yu X."/>
            <person name="Li H."/>
            <person name="He J."/>
            <person name="Xu X."/>
        </authorList>
    </citation>
    <scope>NUCLEOTIDE SEQUENCE</scope>
</reference>
<dbReference type="InterPro" id="IPR017441">
    <property type="entry name" value="Protein_kinase_ATP_BS"/>
</dbReference>
<dbReference type="InterPro" id="IPR011029">
    <property type="entry name" value="DEATH-like_dom_sf"/>
</dbReference>
<dbReference type="PROSITE" id="PS50011">
    <property type="entry name" value="PROTEIN_KINASE_DOM"/>
    <property type="match status" value="1"/>
</dbReference>
<keyword evidence="3" id="KW-0723">Serine/threonine-protein kinase</keyword>
<feature type="domain" description="Protein kinase" evidence="11">
    <location>
        <begin position="275"/>
        <end position="548"/>
    </location>
</feature>
<evidence type="ECO:0000313" key="13">
    <source>
        <dbReference type="EMBL" id="AGU41815.1"/>
    </source>
</evidence>
<comment type="similarity">
    <text evidence="1">Belongs to the protein kinase superfamily. TKL Ser/Thr protein kinase family. Pelle subfamily.</text>
</comment>
<evidence type="ECO:0000256" key="8">
    <source>
        <dbReference type="ARBA" id="ARBA00047899"/>
    </source>
</evidence>
<evidence type="ECO:0000259" key="12">
    <source>
        <dbReference type="PROSITE" id="PS50017"/>
    </source>
</evidence>
<dbReference type="GO" id="GO:0004674">
    <property type="term" value="F:protein serine/threonine kinase activity"/>
    <property type="evidence" value="ECO:0007669"/>
    <property type="project" value="UniProtKB-KW"/>
</dbReference>
<dbReference type="InterPro" id="IPR000488">
    <property type="entry name" value="Death_dom"/>
</dbReference>
<dbReference type="InterPro" id="IPR051824">
    <property type="entry name" value="LRR_Rcpt-Like_S/T_Kinase"/>
</dbReference>
<dbReference type="Pfam" id="PF14786">
    <property type="entry name" value="Death_2"/>
    <property type="match status" value="1"/>
</dbReference>
<evidence type="ECO:0000256" key="5">
    <source>
        <dbReference type="ARBA" id="ARBA00022741"/>
    </source>
</evidence>
<dbReference type="SMART" id="SM00220">
    <property type="entry name" value="S_TKc"/>
    <property type="match status" value="1"/>
</dbReference>
<evidence type="ECO:0000256" key="6">
    <source>
        <dbReference type="ARBA" id="ARBA00022777"/>
    </source>
</evidence>
<keyword evidence="5 10" id="KW-0547">Nucleotide-binding</keyword>
<evidence type="ECO:0000259" key="11">
    <source>
        <dbReference type="PROSITE" id="PS50011"/>
    </source>
</evidence>
<sequence length="552" mass="61981">MLTPTCVKVVTRYYKIMQAVTDGNGNNATFTMASEVRFLPPWAKSQLAHILEVTHGWREIMGRVPSMPWVPGEPIPEGLHYPRKYTSDDIQLVAEECARDRREGFEVLLEEWGTSGRKRPTLQDLVNLLEQAKLYRAVDYLTVKVLNGEPQSRDQSEGELFDELERAIQNDQRVHQDIVHGTFSVGVVKDTPDSLLTDRLSERPADDSRMQVNEEPTRVMDLSRNVLAASPGREEIQQPRFNAEVLEGLDSSGVPHFRYSMLKQITQNFSDLPLDYGGNKLGEGAFGVVYLAKMYVGGKEKKVAVKKLNSGEARVEQQFKTEIEILSRCIHENLLPLEGYSCDGPDWCLVYTYMSNGSLQDRLACLSGTEPLDWTMRTRIGEGAARGIVHLHTFQERPLVHRDIKSANILLDDKLVPKVGDFGLVRLGGSGTHTRTLIKTTTVFGTSAYMAPEAFRGDISVKMDTFSFGIVILELLTGLPSYDEEREGCDLLSHVLESEGEKSELLDVRAGSWDPDIASQPFDLAELCTDDKRRRPTMVQVLENYSSIVHSQ</sequence>
<comment type="catalytic activity">
    <reaction evidence="8">
        <text>L-threonyl-[protein] + ATP = O-phospho-L-threonyl-[protein] + ADP + H(+)</text>
        <dbReference type="Rhea" id="RHEA:46608"/>
        <dbReference type="Rhea" id="RHEA-COMP:11060"/>
        <dbReference type="Rhea" id="RHEA-COMP:11605"/>
        <dbReference type="ChEBI" id="CHEBI:15378"/>
        <dbReference type="ChEBI" id="CHEBI:30013"/>
        <dbReference type="ChEBI" id="CHEBI:30616"/>
        <dbReference type="ChEBI" id="CHEBI:61977"/>
        <dbReference type="ChEBI" id="CHEBI:456216"/>
        <dbReference type="EC" id="2.7.11.1"/>
    </reaction>
</comment>
<dbReference type="GO" id="GO:0007165">
    <property type="term" value="P:signal transduction"/>
    <property type="evidence" value="ECO:0007669"/>
    <property type="project" value="InterPro"/>
</dbReference>
<dbReference type="Pfam" id="PF00069">
    <property type="entry name" value="Pkinase"/>
    <property type="match status" value="1"/>
</dbReference>
<dbReference type="Gene3D" id="1.10.533.10">
    <property type="entry name" value="Death Domain, Fas"/>
    <property type="match status" value="1"/>
</dbReference>
<dbReference type="SUPFAM" id="SSF56112">
    <property type="entry name" value="Protein kinase-like (PK-like)"/>
    <property type="match status" value="1"/>
</dbReference>
<dbReference type="PROSITE" id="PS50017">
    <property type="entry name" value="DEATH_DOMAIN"/>
    <property type="match status" value="1"/>
</dbReference>
<dbReference type="PROSITE" id="PS00107">
    <property type="entry name" value="PROTEIN_KINASE_ATP"/>
    <property type="match status" value="1"/>
</dbReference>
<organism evidence="13">
    <name type="scientific">Penaeus vannamei</name>
    <name type="common">Whiteleg shrimp</name>
    <name type="synonym">Litopenaeus vannamei</name>
    <dbReference type="NCBI Taxonomy" id="6689"/>
    <lineage>
        <taxon>Eukaryota</taxon>
        <taxon>Metazoa</taxon>
        <taxon>Ecdysozoa</taxon>
        <taxon>Arthropoda</taxon>
        <taxon>Crustacea</taxon>
        <taxon>Multicrustacea</taxon>
        <taxon>Malacostraca</taxon>
        <taxon>Eumalacostraca</taxon>
        <taxon>Eucarida</taxon>
        <taxon>Decapoda</taxon>
        <taxon>Dendrobranchiata</taxon>
        <taxon>Penaeoidea</taxon>
        <taxon>Penaeidae</taxon>
        <taxon>Penaeus</taxon>
    </lineage>
</organism>
<dbReference type="OrthoDB" id="4062651at2759"/>
<evidence type="ECO:0000256" key="3">
    <source>
        <dbReference type="ARBA" id="ARBA00022527"/>
    </source>
</evidence>
<dbReference type="Gene3D" id="3.30.200.20">
    <property type="entry name" value="Phosphorylase Kinase, domain 1"/>
    <property type="match status" value="1"/>
</dbReference>
<keyword evidence="4" id="KW-0808">Transferase</keyword>
<dbReference type="EC" id="2.7.11.1" evidence="2"/>
<dbReference type="PANTHER" id="PTHR48006">
    <property type="entry name" value="LEUCINE-RICH REPEAT-CONTAINING PROTEIN DDB_G0281931-RELATED"/>
    <property type="match status" value="1"/>
</dbReference>
<keyword evidence="7 10" id="KW-0067">ATP-binding</keyword>
<dbReference type="SUPFAM" id="SSF47986">
    <property type="entry name" value="DEATH domain"/>
    <property type="match status" value="1"/>
</dbReference>
<comment type="catalytic activity">
    <reaction evidence="9">
        <text>L-seryl-[protein] + ATP = O-phospho-L-seryl-[protein] + ADP + H(+)</text>
        <dbReference type="Rhea" id="RHEA:17989"/>
        <dbReference type="Rhea" id="RHEA-COMP:9863"/>
        <dbReference type="Rhea" id="RHEA-COMP:11604"/>
        <dbReference type="ChEBI" id="CHEBI:15378"/>
        <dbReference type="ChEBI" id="CHEBI:29999"/>
        <dbReference type="ChEBI" id="CHEBI:30616"/>
        <dbReference type="ChEBI" id="CHEBI:83421"/>
        <dbReference type="ChEBI" id="CHEBI:456216"/>
        <dbReference type="EC" id="2.7.11.1"/>
    </reaction>
</comment>
<dbReference type="CDD" id="cd08308">
    <property type="entry name" value="Death_Tube"/>
    <property type="match status" value="1"/>
</dbReference>
<keyword evidence="6" id="KW-0418">Kinase</keyword>
<dbReference type="InterPro" id="IPR029397">
    <property type="entry name" value="Tube_Death"/>
</dbReference>
<dbReference type="EMBL" id="KC346865">
    <property type="protein sequence ID" value="AGU41815.1"/>
    <property type="molecule type" value="mRNA"/>
</dbReference>
<dbReference type="FunFam" id="1.10.510.10:FF:000754">
    <property type="entry name" value="Interleukin-1 receptor-associated kinase"/>
    <property type="match status" value="1"/>
</dbReference>
<dbReference type="PANTHER" id="PTHR48006:SF102">
    <property type="entry name" value="LEUCINE-RICH REPEAT-CONTAINING PROTEIN DDB_G0281931-RELATED"/>
    <property type="match status" value="1"/>
</dbReference>
<accession>T1WRG8</accession>
<dbReference type="AlphaFoldDB" id="T1WRG8"/>
<dbReference type="PROSITE" id="PS00108">
    <property type="entry name" value="PROTEIN_KINASE_ST"/>
    <property type="match status" value="1"/>
</dbReference>
<evidence type="ECO:0000256" key="10">
    <source>
        <dbReference type="PROSITE-ProRule" id="PRU10141"/>
    </source>
</evidence>